<proteinExistence type="predicted"/>
<feature type="compositionally biased region" description="Basic and acidic residues" evidence="1">
    <location>
        <begin position="392"/>
        <end position="406"/>
    </location>
</feature>
<protein>
    <recommendedName>
        <fullName evidence="2">FAM21/CAPZIP domain-containing protein</fullName>
    </recommendedName>
</protein>
<feature type="region of interest" description="Disordered" evidence="1">
    <location>
        <begin position="1192"/>
        <end position="1233"/>
    </location>
</feature>
<evidence type="ECO:0000313" key="4">
    <source>
        <dbReference type="Proteomes" id="UP001153737"/>
    </source>
</evidence>
<feature type="compositionally biased region" description="Basic and acidic residues" evidence="1">
    <location>
        <begin position="422"/>
        <end position="453"/>
    </location>
</feature>
<feature type="compositionally biased region" description="Basic and acidic residues" evidence="1">
    <location>
        <begin position="131"/>
        <end position="141"/>
    </location>
</feature>
<feature type="compositionally biased region" description="Low complexity" evidence="1">
    <location>
        <begin position="1207"/>
        <end position="1221"/>
    </location>
</feature>
<dbReference type="OrthoDB" id="751084at2759"/>
<reference evidence="3" key="2">
    <citation type="submission" date="2022-10" db="EMBL/GenBank/DDBJ databases">
        <authorList>
            <consortium name="ENA_rothamsted_submissions"/>
            <consortium name="culmorum"/>
            <person name="King R."/>
        </authorList>
    </citation>
    <scope>NUCLEOTIDE SEQUENCE</scope>
</reference>
<feature type="region of interest" description="Disordered" evidence="1">
    <location>
        <begin position="621"/>
        <end position="642"/>
    </location>
</feature>
<dbReference type="Pfam" id="PF15255">
    <property type="entry name" value="CAP-ZIP_m"/>
    <property type="match status" value="1"/>
</dbReference>
<feature type="compositionally biased region" description="Basic and acidic residues" evidence="1">
    <location>
        <begin position="711"/>
        <end position="737"/>
    </location>
</feature>
<keyword evidence="4" id="KW-1185">Reference proteome</keyword>
<feature type="compositionally biased region" description="Acidic residues" evidence="1">
    <location>
        <begin position="909"/>
        <end position="931"/>
    </location>
</feature>
<sequence>MGGAVTALPKGVEVMGARMGWEVLLQNVLAKTEKFGEDIDNLLNNLDEVGLTLDISQNEFHSLRNTQFIENRVYEDDETMDSNVEEKVVGKVSQEEQETSIFDSVIMGMSILDKYYDAVEVSLSDSEEESEKSGTESDKVSEIYSESDSEDNLPKDMLKGSESSSELDFLSQTSETRPVANSTFNDSAKKLDSTTQSDDSDREDSLPIKSPLSNRTFAEQLAAKLDSVISKEENQRINSQQIDSNSVLSKEEEINNQPIKPARSNTYGDIGGDLFFVEPPPLLDPPEPKTGLFSGGKGLFDENEDSLIWDNLTKVTSKKQLDKSEHFKDEEKIDVPEKLSFLPKSSKVSKGLFDSEDSSDDELFGFDKSKLGKTPFLQQNHPIVPLFDNEPPELHTSRKSTDESARKNPVADLFGTEVSKNILKEQQRDKENDISKDNRLKNTQENTSKRDLSVKPNISKGNQLKNTQENTSKRDFSDKKSNLFDDTDEFQSKQTENIPNLFRSQDNIHIQETRTVGDVEKNKSDIKISNTRNKVGLFEDDFDDNMNAKASKLKISLFDDDDDELFKDDLFSDVTPKKPAFNLFDDLDNSTISFTPKSDNLGNTKNEGGKYENRKHINSDKSSNIIFGDGNKKQRTVPKSEETINQQKISEEIEKHDDSVTNNVIKNMSISNSNDPSGQQLVEAAENEKSESKYILIAPSFDDDNQNGFENDAKIDETSPPGKADHCERTLKPDSKLEANMTPTIRLFDSTPPPDDDGDWDSKSDNFSYTEDFTPYQIEGNLDRSSLFDNEPPSLDANESSGIVRDQNTTRADTDDSSFCPHASSSRRLSSDIFSDQQSQDSFFITKSRMDSATASSNLGIITETTDSTGSNSDNLLESTNADLKYEANKIMEGTVSDEEQIQTSGSENEGDFVETQEVDSDEENSEDEDIGASQRSLNQEANHHTSSATSMLYSDDDLDDNVPLSTIVDTLKHVISSKNSSLKGKNHHRWSIIEPPTIDVLGHSNPFHSLRNPTLSDILLYDDSTNVPLSFDKGQNHNEKELLITDRTEVDGEANKSKILSIDDFAKSDANISEKIKGSPGKLKHNLNINVNALVPGYIPPKTREFTRSQSLDSPTDDETKCILKSNITSNEDSANGNIYKSVSLENAENIEVLPSITKDRAKIPIKRRPSTRRGRKEAIRQSVIENVSAHDNVSSDFEEKESAKESLSTTISTTENNNIQVSEDNKDEPLEIPFTSTVELVDDSKKLFGSESESDDDLFTSKKSGRNQKNSNPVMNAPKKSLFEDSSSDDDLFKSVRKRDNTNKTDPPLENKIKKTIITKKLDNLETSEDPLSDLLK</sequence>
<accession>A0A9N9X3F4</accession>
<feature type="compositionally biased region" description="Polar residues" evidence="1">
    <location>
        <begin position="255"/>
        <end position="267"/>
    </location>
</feature>
<organism evidence="3 4">
    <name type="scientific">Phaedon cochleariae</name>
    <name type="common">Mustard beetle</name>
    <dbReference type="NCBI Taxonomy" id="80249"/>
    <lineage>
        <taxon>Eukaryota</taxon>
        <taxon>Metazoa</taxon>
        <taxon>Ecdysozoa</taxon>
        <taxon>Arthropoda</taxon>
        <taxon>Hexapoda</taxon>
        <taxon>Insecta</taxon>
        <taxon>Pterygota</taxon>
        <taxon>Neoptera</taxon>
        <taxon>Endopterygota</taxon>
        <taxon>Coleoptera</taxon>
        <taxon>Polyphaga</taxon>
        <taxon>Cucujiformia</taxon>
        <taxon>Chrysomeloidea</taxon>
        <taxon>Chrysomelidae</taxon>
        <taxon>Chrysomelinae</taxon>
        <taxon>Chrysomelini</taxon>
        <taxon>Phaedon</taxon>
    </lineage>
</organism>
<evidence type="ECO:0000313" key="3">
    <source>
        <dbReference type="EMBL" id="CAG9820659.1"/>
    </source>
</evidence>
<evidence type="ECO:0000256" key="1">
    <source>
        <dbReference type="SAM" id="MobiDB-lite"/>
    </source>
</evidence>
<feature type="domain" description="FAM21/CAPZIP" evidence="2">
    <location>
        <begin position="1082"/>
        <end position="1194"/>
    </location>
</feature>
<feature type="compositionally biased region" description="Polar residues" evidence="1">
    <location>
        <begin position="161"/>
        <end position="186"/>
    </location>
</feature>
<dbReference type="Proteomes" id="UP001153737">
    <property type="component" value="Chromosome 4"/>
</dbReference>
<feature type="compositionally biased region" description="Basic and acidic residues" evidence="1">
    <location>
        <begin position="1293"/>
        <end position="1315"/>
    </location>
</feature>
<dbReference type="EMBL" id="OU896710">
    <property type="protein sequence ID" value="CAG9820659.1"/>
    <property type="molecule type" value="Genomic_DNA"/>
</dbReference>
<feature type="compositionally biased region" description="Polar residues" evidence="1">
    <location>
        <begin position="459"/>
        <end position="470"/>
    </location>
</feature>
<dbReference type="InterPro" id="IPR029341">
    <property type="entry name" value="FAM21/CAPZIP"/>
</dbReference>
<feature type="compositionally biased region" description="Basic and acidic residues" evidence="1">
    <location>
        <begin position="471"/>
        <end position="483"/>
    </location>
</feature>
<feature type="compositionally biased region" description="Polar residues" evidence="1">
    <location>
        <begin position="236"/>
        <end position="248"/>
    </location>
</feature>
<feature type="compositionally biased region" description="Polar residues" evidence="1">
    <location>
        <begin position="934"/>
        <end position="953"/>
    </location>
</feature>
<feature type="region of interest" description="Disordered" evidence="1">
    <location>
        <begin position="123"/>
        <end position="214"/>
    </location>
</feature>
<feature type="region of interest" description="Disordered" evidence="1">
    <location>
        <begin position="783"/>
        <end position="834"/>
    </location>
</feature>
<reference evidence="3" key="1">
    <citation type="submission" date="2022-01" db="EMBL/GenBank/DDBJ databases">
        <authorList>
            <person name="King R."/>
        </authorList>
    </citation>
    <scope>NUCLEOTIDE SEQUENCE</scope>
</reference>
<feature type="region of interest" description="Disordered" evidence="1">
    <location>
        <begin position="230"/>
        <end position="297"/>
    </location>
</feature>
<feature type="compositionally biased region" description="Low complexity" evidence="1">
    <location>
        <begin position="824"/>
        <end position="834"/>
    </location>
</feature>
<gene>
    <name evidence="3" type="ORF">PHAECO_LOCUS8751</name>
</gene>
<feature type="region of interest" description="Disordered" evidence="1">
    <location>
        <begin position="1248"/>
        <end position="1316"/>
    </location>
</feature>
<feature type="region of interest" description="Disordered" evidence="1">
    <location>
        <begin position="701"/>
        <end position="768"/>
    </location>
</feature>
<feature type="region of interest" description="Disordered" evidence="1">
    <location>
        <begin position="374"/>
        <end position="497"/>
    </location>
</feature>
<evidence type="ECO:0000259" key="2">
    <source>
        <dbReference type="Pfam" id="PF15255"/>
    </source>
</evidence>
<name>A0A9N9X3F4_PHACE</name>
<feature type="compositionally biased region" description="Polar residues" evidence="1">
    <location>
        <begin position="797"/>
        <end position="811"/>
    </location>
</feature>
<feature type="region of interest" description="Disordered" evidence="1">
    <location>
        <begin position="894"/>
        <end position="956"/>
    </location>
</feature>